<proteinExistence type="predicted"/>
<keyword evidence="2" id="KW-1185">Reference proteome</keyword>
<reference evidence="1 2" key="1">
    <citation type="submission" date="2023-01" db="EMBL/GenBank/DDBJ databases">
        <authorList>
            <person name="Kreplak J."/>
        </authorList>
    </citation>
    <scope>NUCLEOTIDE SEQUENCE [LARGE SCALE GENOMIC DNA]</scope>
</reference>
<evidence type="ECO:0000313" key="1">
    <source>
        <dbReference type="EMBL" id="CAI8606570.1"/>
    </source>
</evidence>
<name>A0AAV1AC04_VICFA</name>
<dbReference type="EMBL" id="OX451738">
    <property type="protein sequence ID" value="CAI8606570.1"/>
    <property type="molecule type" value="Genomic_DNA"/>
</dbReference>
<protein>
    <submittedName>
        <fullName evidence="1">Uncharacterized protein</fullName>
    </submittedName>
</protein>
<dbReference type="AlphaFoldDB" id="A0AAV1AC04"/>
<dbReference type="Proteomes" id="UP001157006">
    <property type="component" value="Chromosome 3"/>
</dbReference>
<sequence length="236" mass="27026">METDCHLHSITCHKCQIYADKVHVPLVPLNVLTTPWPFAMWGIDMIGEIKPIASNRHPFILHNLICRYGITERIIVIGGSGTDCLTLVSRNVAEARVATVFYFLQHGQDKSTTKFLMRLSLGSGGRFIERERVSTLSIHGYPWALRYLLICVFKTVCLFFNCLSKCPSKYGKVLKRFLLREKLVAFDVEGVFSSKMFLDEDVRWFRVEQFEIQAFGGKTVSSGYQVQRAKIWGVEH</sequence>
<evidence type="ECO:0000313" key="2">
    <source>
        <dbReference type="Proteomes" id="UP001157006"/>
    </source>
</evidence>
<gene>
    <name evidence="1" type="ORF">VFH_III236360</name>
</gene>
<accession>A0AAV1AC04</accession>
<organism evidence="1 2">
    <name type="scientific">Vicia faba</name>
    <name type="common">Broad bean</name>
    <name type="synonym">Faba vulgaris</name>
    <dbReference type="NCBI Taxonomy" id="3906"/>
    <lineage>
        <taxon>Eukaryota</taxon>
        <taxon>Viridiplantae</taxon>
        <taxon>Streptophyta</taxon>
        <taxon>Embryophyta</taxon>
        <taxon>Tracheophyta</taxon>
        <taxon>Spermatophyta</taxon>
        <taxon>Magnoliopsida</taxon>
        <taxon>eudicotyledons</taxon>
        <taxon>Gunneridae</taxon>
        <taxon>Pentapetalae</taxon>
        <taxon>rosids</taxon>
        <taxon>fabids</taxon>
        <taxon>Fabales</taxon>
        <taxon>Fabaceae</taxon>
        <taxon>Papilionoideae</taxon>
        <taxon>50 kb inversion clade</taxon>
        <taxon>NPAAA clade</taxon>
        <taxon>Hologalegina</taxon>
        <taxon>IRL clade</taxon>
        <taxon>Fabeae</taxon>
        <taxon>Vicia</taxon>
    </lineage>
</organism>